<dbReference type="Pfam" id="PF13906">
    <property type="entry name" value="AA_permease_C"/>
    <property type="match status" value="1"/>
</dbReference>
<feature type="transmembrane region" description="Helical" evidence="2">
    <location>
        <begin position="158"/>
        <end position="175"/>
    </location>
</feature>
<protein>
    <recommendedName>
        <fullName evidence="3">Cationic amino acid transporter C-terminal domain-containing protein</fullName>
    </recommendedName>
</protein>
<feature type="domain" description="Cationic amino acid transporter C-terminal" evidence="3">
    <location>
        <begin position="127"/>
        <end position="176"/>
    </location>
</feature>
<dbReference type="EMBL" id="CAJGYO010000012">
    <property type="protein sequence ID" value="CAD6262866.1"/>
    <property type="molecule type" value="Genomic_DNA"/>
</dbReference>
<comment type="caution">
    <text evidence="4">The sequence shown here is derived from an EMBL/GenBank/DDBJ whole genome shotgun (WGS) entry which is preliminary data.</text>
</comment>
<dbReference type="GO" id="GO:0015171">
    <property type="term" value="F:amino acid transmembrane transporter activity"/>
    <property type="evidence" value="ECO:0007669"/>
    <property type="project" value="TreeGrafter"/>
</dbReference>
<feature type="transmembrane region" description="Helical" evidence="2">
    <location>
        <begin position="36"/>
        <end position="56"/>
    </location>
</feature>
<dbReference type="InterPro" id="IPR029485">
    <property type="entry name" value="CAT_C"/>
</dbReference>
<gene>
    <name evidence="4" type="ORF">NCGR_LOCUS46191</name>
</gene>
<evidence type="ECO:0000256" key="2">
    <source>
        <dbReference type="SAM" id="Phobius"/>
    </source>
</evidence>
<dbReference type="Proteomes" id="UP000604825">
    <property type="component" value="Unassembled WGS sequence"/>
</dbReference>
<feature type="transmembrane region" description="Helical" evidence="2">
    <location>
        <begin position="68"/>
        <end position="86"/>
    </location>
</feature>
<feature type="transmembrane region" description="Helical" evidence="2">
    <location>
        <begin position="132"/>
        <end position="151"/>
    </location>
</feature>
<evidence type="ECO:0000259" key="3">
    <source>
        <dbReference type="Pfam" id="PF13906"/>
    </source>
</evidence>
<dbReference type="GO" id="GO:0005886">
    <property type="term" value="C:plasma membrane"/>
    <property type="evidence" value="ECO:0007669"/>
    <property type="project" value="TreeGrafter"/>
</dbReference>
<sequence length="198" mass="22245">MQEPSETAHLHMYQQAAAAGFCTASLALFTELQIVFEMISIGTLLVFYLVANALIYHRYVKIGTNRPLHVLLFLLLLTLSSLAFSLSRKIDGWCRWGMTLFGGISIAITTIFHCTARQDITGPPLEWSVPLMPWPAAASVFLNVFLITTLKVRSYQRFGIWSLVIIVFYVCYGVHSTYSAEENEIVNAMIHHANLDIS</sequence>
<keyword evidence="2" id="KW-0812">Transmembrane</keyword>
<organism evidence="4 5">
    <name type="scientific">Miscanthus lutarioriparius</name>
    <dbReference type="NCBI Taxonomy" id="422564"/>
    <lineage>
        <taxon>Eukaryota</taxon>
        <taxon>Viridiplantae</taxon>
        <taxon>Streptophyta</taxon>
        <taxon>Embryophyta</taxon>
        <taxon>Tracheophyta</taxon>
        <taxon>Spermatophyta</taxon>
        <taxon>Magnoliopsida</taxon>
        <taxon>Liliopsida</taxon>
        <taxon>Poales</taxon>
        <taxon>Poaceae</taxon>
        <taxon>PACMAD clade</taxon>
        <taxon>Panicoideae</taxon>
        <taxon>Andropogonodae</taxon>
        <taxon>Andropogoneae</taxon>
        <taxon>Saccharinae</taxon>
        <taxon>Miscanthus</taxon>
    </lineage>
</organism>
<feature type="transmembrane region" description="Helical" evidence="2">
    <location>
        <begin position="12"/>
        <end position="29"/>
    </location>
</feature>
<evidence type="ECO:0000313" key="5">
    <source>
        <dbReference type="Proteomes" id="UP000604825"/>
    </source>
</evidence>
<dbReference type="AlphaFoldDB" id="A0A811R118"/>
<feature type="transmembrane region" description="Helical" evidence="2">
    <location>
        <begin position="93"/>
        <end position="112"/>
    </location>
</feature>
<evidence type="ECO:0000313" key="4">
    <source>
        <dbReference type="EMBL" id="CAD6262866.1"/>
    </source>
</evidence>
<dbReference type="PANTHER" id="PTHR43243:SF3">
    <property type="entry name" value="OS04G0543600 PROTEIN"/>
    <property type="match status" value="1"/>
</dbReference>
<dbReference type="PANTHER" id="PTHR43243">
    <property type="entry name" value="INNER MEMBRANE TRANSPORTER YGJI-RELATED"/>
    <property type="match status" value="1"/>
</dbReference>
<comment type="similarity">
    <text evidence="1">Belongs to the amino acid-polyamine-organocation (APC) superfamily. Cationic amino acid transporter (CAT) (TC 2.A.3.3) family.</text>
</comment>
<accession>A0A811R118</accession>
<proteinExistence type="inferred from homology"/>
<keyword evidence="5" id="KW-1185">Reference proteome</keyword>
<reference evidence="4" key="1">
    <citation type="submission" date="2020-10" db="EMBL/GenBank/DDBJ databases">
        <authorList>
            <person name="Han B."/>
            <person name="Lu T."/>
            <person name="Zhao Q."/>
            <person name="Huang X."/>
            <person name="Zhao Y."/>
        </authorList>
    </citation>
    <scope>NUCLEOTIDE SEQUENCE</scope>
</reference>
<keyword evidence="2" id="KW-1133">Transmembrane helix</keyword>
<evidence type="ECO:0000256" key="1">
    <source>
        <dbReference type="ARBA" id="ARBA00008572"/>
    </source>
</evidence>
<keyword evidence="2" id="KW-0472">Membrane</keyword>
<dbReference type="OrthoDB" id="3900342at2759"/>
<name>A0A811R118_9POAL</name>